<dbReference type="KEGG" id="ppm:PPSC2_10545"/>
<keyword evidence="1" id="KW-1133">Transmembrane helix</keyword>
<accession>E3EJ29</accession>
<keyword evidence="1" id="KW-0472">Membrane</keyword>
<keyword evidence="1" id="KW-0812">Transmembrane</keyword>
<dbReference type="HOGENOM" id="CLU_2937327_0_0_9"/>
<feature type="transmembrane region" description="Helical" evidence="1">
    <location>
        <begin position="36"/>
        <end position="55"/>
    </location>
</feature>
<name>E3EJ29_PAEPS</name>
<evidence type="ECO:0000313" key="2">
    <source>
        <dbReference type="EMBL" id="ADO56210.2"/>
    </source>
</evidence>
<proteinExistence type="predicted"/>
<organism evidence="2 3">
    <name type="scientific">Paenibacillus polymyxa (strain SC2)</name>
    <name type="common">Bacillus polymyxa</name>
    <dbReference type="NCBI Taxonomy" id="886882"/>
    <lineage>
        <taxon>Bacteria</taxon>
        <taxon>Bacillati</taxon>
        <taxon>Bacillota</taxon>
        <taxon>Bacilli</taxon>
        <taxon>Bacillales</taxon>
        <taxon>Paenibacillaceae</taxon>
        <taxon>Paenibacillus</taxon>
    </lineage>
</organism>
<dbReference type="OrthoDB" id="2659664at2"/>
<dbReference type="Proteomes" id="UP000006868">
    <property type="component" value="Chromosome"/>
</dbReference>
<evidence type="ECO:0000256" key="1">
    <source>
        <dbReference type="SAM" id="Phobius"/>
    </source>
</evidence>
<feature type="transmembrane region" description="Helical" evidence="1">
    <location>
        <begin position="12"/>
        <end position="30"/>
    </location>
</feature>
<evidence type="ECO:0000313" key="3">
    <source>
        <dbReference type="Proteomes" id="UP000006868"/>
    </source>
</evidence>
<dbReference type="AlphaFoldDB" id="E3EJ29"/>
<protein>
    <submittedName>
        <fullName evidence="2">Uncharacterized protein</fullName>
    </submittedName>
</protein>
<gene>
    <name evidence="2" type="ORF">PPSC2_10545</name>
</gene>
<dbReference type="eggNOG" id="ENOG50307HX">
    <property type="taxonomic scope" value="Bacteria"/>
</dbReference>
<dbReference type="PATRIC" id="fig|886882.15.peg.2227"/>
<sequence length="60" mass="6586">MRISMSKVLKRYATILLNYAIVIGVFYALGYKMSAMGIYAILTGIVTGAIINLALSKQEK</sequence>
<reference evidence="2 3" key="1">
    <citation type="journal article" date="2011" name="J. Bacteriol.">
        <title>Complete genome sequence of Paenibacillus polymyxa SC2, a strain of plant growth-promoting Rhizobacterium with broad-spectrum antimicrobial activity.</title>
        <authorList>
            <person name="Ma M."/>
            <person name="Wang C."/>
            <person name="Ding Y."/>
            <person name="Li L."/>
            <person name="Shen D."/>
            <person name="Jiang X."/>
            <person name="Guan D."/>
            <person name="Cao F."/>
            <person name="Chen H."/>
            <person name="Feng R."/>
            <person name="Wang X."/>
            <person name="Ge Y."/>
            <person name="Yao L."/>
            <person name="Bing X."/>
            <person name="Yang X."/>
            <person name="Li J."/>
            <person name="Du B."/>
        </authorList>
    </citation>
    <scope>NUCLEOTIDE SEQUENCE [LARGE SCALE GENOMIC DNA]</scope>
    <source>
        <strain evidence="2 3">SC2</strain>
    </source>
</reference>
<dbReference type="EMBL" id="CP002213">
    <property type="protein sequence ID" value="ADO56210.2"/>
    <property type="molecule type" value="Genomic_DNA"/>
</dbReference>